<name>A0AAN9AT07_9CAEN</name>
<dbReference type="PROSITE" id="PS50002">
    <property type="entry name" value="SH3"/>
    <property type="match status" value="1"/>
</dbReference>
<evidence type="ECO:0000256" key="4">
    <source>
        <dbReference type="ARBA" id="ARBA00022443"/>
    </source>
</evidence>
<dbReference type="GO" id="GO:0001764">
    <property type="term" value="P:neuron migration"/>
    <property type="evidence" value="ECO:0007669"/>
    <property type="project" value="TreeGrafter"/>
</dbReference>
<protein>
    <recommendedName>
        <fullName evidence="12">SH3 domain-containing protein</fullName>
    </recommendedName>
</protein>
<evidence type="ECO:0000256" key="3">
    <source>
        <dbReference type="ARBA" id="ARBA00010020"/>
    </source>
</evidence>
<evidence type="ECO:0000256" key="8">
    <source>
        <dbReference type="ARBA" id="ARBA00023212"/>
    </source>
</evidence>
<dbReference type="GO" id="GO:0030027">
    <property type="term" value="C:lamellipodium"/>
    <property type="evidence" value="ECO:0007669"/>
    <property type="project" value="UniProtKB-SubCell"/>
</dbReference>
<evidence type="ECO:0000256" key="7">
    <source>
        <dbReference type="ARBA" id="ARBA00023054"/>
    </source>
</evidence>
<feature type="compositionally biased region" description="Polar residues" evidence="11">
    <location>
        <begin position="232"/>
        <end position="245"/>
    </location>
</feature>
<feature type="domain" description="SH3" evidence="12">
    <location>
        <begin position="418"/>
        <end position="476"/>
    </location>
</feature>
<dbReference type="PANTHER" id="PTHR10460:SF0">
    <property type="entry name" value="ABELSON INTERACTING PROTEIN, ISOFORM D"/>
    <property type="match status" value="1"/>
</dbReference>
<comment type="similarity">
    <text evidence="3">Belongs to the ABI family.</text>
</comment>
<evidence type="ECO:0000313" key="14">
    <source>
        <dbReference type="Proteomes" id="UP001374579"/>
    </source>
</evidence>
<dbReference type="InterPro" id="IPR028455">
    <property type="entry name" value="ABI3_SH3"/>
</dbReference>
<keyword evidence="7" id="KW-0175">Coiled coil</keyword>
<keyword evidence="4 10" id="KW-0728">SH3 domain</keyword>
<dbReference type="EMBL" id="JBAMIC010000021">
    <property type="protein sequence ID" value="KAK7092632.1"/>
    <property type="molecule type" value="Genomic_DNA"/>
</dbReference>
<organism evidence="13 14">
    <name type="scientific">Littorina saxatilis</name>
    <dbReference type="NCBI Taxonomy" id="31220"/>
    <lineage>
        <taxon>Eukaryota</taxon>
        <taxon>Metazoa</taxon>
        <taxon>Spiralia</taxon>
        <taxon>Lophotrochozoa</taxon>
        <taxon>Mollusca</taxon>
        <taxon>Gastropoda</taxon>
        <taxon>Caenogastropoda</taxon>
        <taxon>Littorinimorpha</taxon>
        <taxon>Littorinoidea</taxon>
        <taxon>Littorinidae</taxon>
        <taxon>Littorina</taxon>
    </lineage>
</organism>
<evidence type="ECO:0000256" key="9">
    <source>
        <dbReference type="ARBA" id="ARBA00023273"/>
    </source>
</evidence>
<feature type="region of interest" description="Disordered" evidence="11">
    <location>
        <begin position="145"/>
        <end position="245"/>
    </location>
</feature>
<dbReference type="InterPro" id="IPR001452">
    <property type="entry name" value="SH3_domain"/>
</dbReference>
<dbReference type="GO" id="GO:0098858">
    <property type="term" value="C:actin-based cell projection"/>
    <property type="evidence" value="ECO:0007669"/>
    <property type="project" value="TreeGrafter"/>
</dbReference>
<feature type="compositionally biased region" description="Basic and acidic residues" evidence="11">
    <location>
        <begin position="378"/>
        <end position="390"/>
    </location>
</feature>
<dbReference type="InterPro" id="IPR028457">
    <property type="entry name" value="ABI"/>
</dbReference>
<dbReference type="Pfam" id="PF00018">
    <property type="entry name" value="SH3_1"/>
    <property type="match status" value="1"/>
</dbReference>
<evidence type="ECO:0000256" key="11">
    <source>
        <dbReference type="SAM" id="MobiDB-lite"/>
    </source>
</evidence>
<dbReference type="FunFam" id="2.30.30.40:FF:000002">
    <property type="entry name" value="abl interactor 1 isoform X1"/>
    <property type="match status" value="1"/>
</dbReference>
<reference evidence="13 14" key="1">
    <citation type="submission" date="2024-02" db="EMBL/GenBank/DDBJ databases">
        <title>Chromosome-scale genome assembly of the rough periwinkle Littorina saxatilis.</title>
        <authorList>
            <person name="De Jode A."/>
            <person name="Faria R."/>
            <person name="Formenti G."/>
            <person name="Sims Y."/>
            <person name="Smith T.P."/>
            <person name="Tracey A."/>
            <person name="Wood J.M.D."/>
            <person name="Zagrodzka Z.B."/>
            <person name="Johannesson K."/>
            <person name="Butlin R.K."/>
            <person name="Leder E.H."/>
        </authorList>
    </citation>
    <scope>NUCLEOTIDE SEQUENCE [LARGE SCALE GENOMIC DNA]</scope>
    <source>
        <strain evidence="13">Snail1</strain>
        <tissue evidence="13">Muscle</tissue>
    </source>
</reference>
<evidence type="ECO:0000256" key="5">
    <source>
        <dbReference type="ARBA" id="ARBA00022490"/>
    </source>
</evidence>
<evidence type="ECO:0000256" key="2">
    <source>
        <dbReference type="ARBA" id="ARBA00004510"/>
    </source>
</evidence>
<comment type="subcellular location">
    <subcellularLocation>
        <location evidence="2">Cell projection</location>
        <location evidence="2">Lamellipodium</location>
    </subcellularLocation>
    <subcellularLocation>
        <location evidence="1">Cytoplasm</location>
        <location evidence="1">Cytoskeleton</location>
    </subcellularLocation>
</comment>
<feature type="region of interest" description="Disordered" evidence="11">
    <location>
        <begin position="321"/>
        <end position="408"/>
    </location>
</feature>
<dbReference type="InterPro" id="IPR036028">
    <property type="entry name" value="SH3-like_dom_sf"/>
</dbReference>
<comment type="caution">
    <text evidence="13">The sequence shown here is derived from an EMBL/GenBank/DDBJ whole genome shotgun (WGS) entry which is preliminary data.</text>
</comment>
<feature type="compositionally biased region" description="Low complexity" evidence="11">
    <location>
        <begin position="170"/>
        <end position="190"/>
    </location>
</feature>
<keyword evidence="9" id="KW-0966">Cell projection</keyword>
<dbReference type="PRINTS" id="PR00452">
    <property type="entry name" value="SH3DOMAIN"/>
</dbReference>
<dbReference type="GO" id="GO:0035591">
    <property type="term" value="F:signaling adaptor activity"/>
    <property type="evidence" value="ECO:0007669"/>
    <property type="project" value="TreeGrafter"/>
</dbReference>
<gene>
    <name evidence="13" type="ORF">V1264_008351</name>
</gene>
<accession>A0AAN9AT07</accession>
<dbReference type="Proteomes" id="UP001374579">
    <property type="component" value="Unassembled WGS sequence"/>
</dbReference>
<keyword evidence="8" id="KW-0206">Cytoskeleton</keyword>
<evidence type="ECO:0000256" key="6">
    <source>
        <dbReference type="ARBA" id="ARBA00022553"/>
    </source>
</evidence>
<dbReference type="CDD" id="cd11826">
    <property type="entry name" value="SH3_Abi"/>
    <property type="match status" value="1"/>
</dbReference>
<evidence type="ECO:0000256" key="10">
    <source>
        <dbReference type="PROSITE-ProRule" id="PRU00192"/>
    </source>
</evidence>
<feature type="compositionally biased region" description="Polar residues" evidence="11">
    <location>
        <begin position="198"/>
        <end position="207"/>
    </location>
</feature>
<sequence>MAATDFQSLLTLIDAEIPEGRKSLQENYTHLEHVAKYCESNYLQANDKRKALEETKNYTTHSLASVAYQVNQLATNFLRLLDLQQSQLANMESSVNHLSQIVMIHKEKVARREIGVLTTNRTACRPMGVKSGILFPEQTERPIKYTRKPIDYSSLDDIGHGVRPQSQANTPRTGRSPSVSSSGSGSQAPTTRPPTPPQYRQGNSSTLGRAGGAHYRPIGPPVVPAAPQQQPNAGQYSPGNSNTPVKIQGPYAPSPNVQMGQVRVPQGMMGRPGSQMGRETMHIQGAPTMMMPGGPGMVPGGPAGQGPNMRPKSNTHIVQPAPAPLTGQDSMDMPPPPPPLSGDTMLLEASPPLPPPPEAMGGINFDYSQAAPLPPPEFSDHQDTSSEDSRSQMAHNDQDPYAATGPGFLGPDQFMPATYLEKVVAIYDYEADKGDELSFSENSVIYVIRKNDDGWWEGVMDGTAGLFPSNYVEPCM</sequence>
<dbReference type="Gene3D" id="2.30.30.40">
    <property type="entry name" value="SH3 Domains"/>
    <property type="match status" value="1"/>
</dbReference>
<dbReference type="PANTHER" id="PTHR10460">
    <property type="entry name" value="ABL INTERACTOR FAMILY MEMBER"/>
    <property type="match status" value="1"/>
</dbReference>
<dbReference type="SMART" id="SM00326">
    <property type="entry name" value="SH3"/>
    <property type="match status" value="1"/>
</dbReference>
<dbReference type="GO" id="GO:0017124">
    <property type="term" value="F:SH3 domain binding"/>
    <property type="evidence" value="ECO:0007669"/>
    <property type="project" value="TreeGrafter"/>
</dbReference>
<dbReference type="SUPFAM" id="SSF50044">
    <property type="entry name" value="SH3-domain"/>
    <property type="match status" value="1"/>
</dbReference>
<dbReference type="PRINTS" id="PR00499">
    <property type="entry name" value="P67PHOX"/>
</dbReference>
<dbReference type="AlphaFoldDB" id="A0AAN9AT07"/>
<dbReference type="Gene3D" id="6.10.140.1620">
    <property type="match status" value="1"/>
</dbReference>
<proteinExistence type="inferred from homology"/>
<evidence type="ECO:0000313" key="13">
    <source>
        <dbReference type="EMBL" id="KAK7092632.1"/>
    </source>
</evidence>
<evidence type="ECO:0000259" key="12">
    <source>
        <dbReference type="PROSITE" id="PS50002"/>
    </source>
</evidence>
<dbReference type="GO" id="GO:0031209">
    <property type="term" value="C:SCAR complex"/>
    <property type="evidence" value="ECO:0007669"/>
    <property type="project" value="TreeGrafter"/>
</dbReference>
<dbReference type="GO" id="GO:0005856">
    <property type="term" value="C:cytoskeleton"/>
    <property type="evidence" value="ECO:0007669"/>
    <property type="project" value="UniProtKB-SubCell"/>
</dbReference>
<evidence type="ECO:0000256" key="1">
    <source>
        <dbReference type="ARBA" id="ARBA00004245"/>
    </source>
</evidence>
<keyword evidence="6" id="KW-0597">Phosphoprotein</keyword>
<keyword evidence="14" id="KW-1185">Reference proteome</keyword>
<keyword evidence="5" id="KW-0963">Cytoplasm</keyword>
<dbReference type="InterPro" id="IPR012849">
    <property type="entry name" value="Abl-interactor_HHR_dom"/>
</dbReference>
<dbReference type="Pfam" id="PF07815">
    <property type="entry name" value="Abi_HHR"/>
    <property type="match status" value="1"/>
</dbReference>